<dbReference type="Pfam" id="PF00891">
    <property type="entry name" value="Methyltransf_2"/>
    <property type="match status" value="1"/>
</dbReference>
<dbReference type="EMBL" id="KK207873">
    <property type="protein sequence ID" value="EZF51148.1"/>
    <property type="molecule type" value="Genomic_DNA"/>
</dbReference>
<name>A0A022VZJ7_TRIRU</name>
<feature type="active site" description="Proton acceptor" evidence="4">
    <location>
        <position position="296"/>
    </location>
</feature>
<evidence type="ECO:0000256" key="2">
    <source>
        <dbReference type="ARBA" id="ARBA00022679"/>
    </source>
</evidence>
<proteinExistence type="predicted"/>
<evidence type="ECO:0000259" key="5">
    <source>
        <dbReference type="Pfam" id="PF00891"/>
    </source>
</evidence>
<protein>
    <recommendedName>
        <fullName evidence="5">O-methyltransferase C-terminal domain-containing protein</fullName>
    </recommendedName>
</protein>
<gene>
    <name evidence="6" type="ORF">H103_05525</name>
</gene>
<dbReference type="InterPro" id="IPR036390">
    <property type="entry name" value="WH_DNA-bd_sf"/>
</dbReference>
<organism evidence="6">
    <name type="scientific">Trichophyton rubrum CBS 288.86</name>
    <dbReference type="NCBI Taxonomy" id="1215330"/>
    <lineage>
        <taxon>Eukaryota</taxon>
        <taxon>Fungi</taxon>
        <taxon>Dikarya</taxon>
        <taxon>Ascomycota</taxon>
        <taxon>Pezizomycotina</taxon>
        <taxon>Eurotiomycetes</taxon>
        <taxon>Eurotiomycetidae</taxon>
        <taxon>Onygenales</taxon>
        <taxon>Arthrodermataceae</taxon>
        <taxon>Trichophyton</taxon>
    </lineage>
</organism>
<evidence type="ECO:0000256" key="3">
    <source>
        <dbReference type="ARBA" id="ARBA00022691"/>
    </source>
</evidence>
<dbReference type="SUPFAM" id="SSF53335">
    <property type="entry name" value="S-adenosyl-L-methionine-dependent methyltransferases"/>
    <property type="match status" value="1"/>
</dbReference>
<dbReference type="Proteomes" id="UP000023758">
    <property type="component" value="Unassembled WGS sequence"/>
</dbReference>
<evidence type="ECO:0000313" key="6">
    <source>
        <dbReference type="EMBL" id="EZF51148.1"/>
    </source>
</evidence>
<dbReference type="InterPro" id="IPR016461">
    <property type="entry name" value="COMT-like"/>
</dbReference>
<dbReference type="GO" id="GO:0008171">
    <property type="term" value="F:O-methyltransferase activity"/>
    <property type="evidence" value="ECO:0007669"/>
    <property type="project" value="InterPro"/>
</dbReference>
<keyword evidence="1" id="KW-0489">Methyltransferase</keyword>
<dbReference type="PROSITE" id="PS51683">
    <property type="entry name" value="SAM_OMT_II"/>
    <property type="match status" value="1"/>
</dbReference>
<dbReference type="AlphaFoldDB" id="A0A022VZJ7"/>
<dbReference type="Gene3D" id="1.10.10.10">
    <property type="entry name" value="Winged helix-like DNA-binding domain superfamily/Winged helix DNA-binding domain"/>
    <property type="match status" value="1"/>
</dbReference>
<dbReference type="PIRSF" id="PIRSF005739">
    <property type="entry name" value="O-mtase"/>
    <property type="match status" value="1"/>
</dbReference>
<dbReference type="InterPro" id="IPR029063">
    <property type="entry name" value="SAM-dependent_MTases_sf"/>
</dbReference>
<dbReference type="HOGENOM" id="CLU_005533_5_0_1"/>
<evidence type="ECO:0000256" key="4">
    <source>
        <dbReference type="PIRSR" id="PIRSR005739-1"/>
    </source>
</evidence>
<keyword evidence="3" id="KW-0949">S-adenosyl-L-methionine</keyword>
<dbReference type="InterPro" id="IPR036388">
    <property type="entry name" value="WH-like_DNA-bd_sf"/>
</dbReference>
<reference evidence="6" key="1">
    <citation type="submission" date="2014-02" db="EMBL/GenBank/DDBJ databases">
        <title>The Genome Sequence of Trichophyton rubrum (morphotype fischeri) CBS 288.86.</title>
        <authorList>
            <consortium name="The Broad Institute Genomics Platform"/>
            <person name="Cuomo C.A."/>
            <person name="White T.C."/>
            <person name="Graser Y."/>
            <person name="Martinez-Rossi N."/>
            <person name="Heitman J."/>
            <person name="Young S.K."/>
            <person name="Zeng Q."/>
            <person name="Gargeya S."/>
            <person name="Abouelleil A."/>
            <person name="Alvarado L."/>
            <person name="Chapman S.B."/>
            <person name="Gainer-Dewar J."/>
            <person name="Goldberg J."/>
            <person name="Griggs A."/>
            <person name="Gujja S."/>
            <person name="Hansen M."/>
            <person name="Howarth C."/>
            <person name="Imamovic A."/>
            <person name="Larimer J."/>
            <person name="Martinez D."/>
            <person name="Murphy C."/>
            <person name="Pearson M.D."/>
            <person name="Persinoti G."/>
            <person name="Poon T."/>
            <person name="Priest M."/>
            <person name="Roberts A.D."/>
            <person name="Saif S."/>
            <person name="Shea T.D."/>
            <person name="Sykes S.N."/>
            <person name="Wortman J."/>
            <person name="Nusbaum C."/>
            <person name="Birren B."/>
        </authorList>
    </citation>
    <scope>NUCLEOTIDE SEQUENCE [LARGE SCALE GENOMIC DNA]</scope>
    <source>
        <strain evidence="6">CBS 288.86</strain>
    </source>
</reference>
<dbReference type="PANTHER" id="PTHR43712">
    <property type="entry name" value="PUTATIVE (AFU_ORTHOLOGUE AFUA_4G14580)-RELATED"/>
    <property type="match status" value="1"/>
</dbReference>
<evidence type="ECO:0000256" key="1">
    <source>
        <dbReference type="ARBA" id="ARBA00022603"/>
    </source>
</evidence>
<keyword evidence="2" id="KW-0808">Transferase</keyword>
<dbReference type="OrthoDB" id="1535081at2759"/>
<dbReference type="Gene3D" id="3.40.50.150">
    <property type="entry name" value="Vaccinia Virus protein VP39"/>
    <property type="match status" value="1"/>
</dbReference>
<sequence>MDSAPALISKLQTLASRLSNDEDRDARKECLQISKALTAQLEEPENVAVDMIFSPMIAVGARIAVDLNLFALIAKEEPVTSAKLAELSGAEELLIIRILRPLSAIHFVEEVAPKTWKATRITHAMAIEGIAAGHRMISRFVVISMQSAPAYLKKHGYTCPTDPTNGLMQYAFNSKLSAFEQVTSDPALLKDFNTFMGSTMGARRYWVDWYPVKDRIIDGASPDKALLVDVGAGKGHDLLAFQEKFPNAGRLVLEDLAAVTETLDSLDLAIEKVPYDFYTEQPVIGARVYFYHHILHDWSDACCLKILEKVVAAMTPGYSKLLLHEMLVLDQGAPLFQAELDMTMMAFNGGMERTKDQWTALLEKAGLKVVQFWDPVDEGGDGIVEAMKA</sequence>
<dbReference type="InterPro" id="IPR001077">
    <property type="entry name" value="COMT_C"/>
</dbReference>
<dbReference type="GO" id="GO:0032259">
    <property type="term" value="P:methylation"/>
    <property type="evidence" value="ECO:0007669"/>
    <property type="project" value="UniProtKB-KW"/>
</dbReference>
<feature type="domain" description="O-methyltransferase C-terminal" evidence="5">
    <location>
        <begin position="226"/>
        <end position="367"/>
    </location>
</feature>
<dbReference type="SUPFAM" id="SSF46785">
    <property type="entry name" value="Winged helix' DNA-binding domain"/>
    <property type="match status" value="1"/>
</dbReference>
<accession>A0A022VZJ7</accession>
<dbReference type="PANTHER" id="PTHR43712:SF1">
    <property type="entry name" value="HYPOTHETICAL O-METHYLTRANSFERASE (EUROFUNG)-RELATED"/>
    <property type="match status" value="1"/>
</dbReference>